<dbReference type="GO" id="GO:0005829">
    <property type="term" value="C:cytosol"/>
    <property type="evidence" value="ECO:0007669"/>
    <property type="project" value="TreeGrafter"/>
</dbReference>
<keyword evidence="6" id="KW-0808">Transferase</keyword>
<dbReference type="Gene3D" id="3.20.70.20">
    <property type="match status" value="1"/>
</dbReference>
<evidence type="ECO:0000313" key="6">
    <source>
        <dbReference type="EMBL" id="AEE15730.1"/>
    </source>
</evidence>
<dbReference type="InterPro" id="IPR001150">
    <property type="entry name" value="Gly_radical"/>
</dbReference>
<feature type="domain" description="PFL" evidence="5">
    <location>
        <begin position="1"/>
        <end position="551"/>
    </location>
</feature>
<dbReference type="PROSITE" id="PS51149">
    <property type="entry name" value="GLY_RADICAL_2"/>
    <property type="match status" value="1"/>
</dbReference>
<proteinExistence type="predicted"/>
<dbReference type="Pfam" id="PF01228">
    <property type="entry name" value="Gly_radical"/>
    <property type="match status" value="1"/>
</dbReference>
<dbReference type="Pfam" id="PF02901">
    <property type="entry name" value="PFL-like"/>
    <property type="match status" value="1"/>
</dbReference>
<gene>
    <name evidence="6" type="ordered locus">Trebr_0281</name>
</gene>
<protein>
    <submittedName>
        <fullName evidence="6">Formate C-acetyltransferase</fullName>
        <ecNumber evidence="6">2.3.1.54</ecNumber>
    </submittedName>
</protein>
<name>F4LMG8_TREBD</name>
<evidence type="ECO:0000313" key="7">
    <source>
        <dbReference type="Proteomes" id="UP000006546"/>
    </source>
</evidence>
<dbReference type="EC" id="2.3.1.54" evidence="6"/>
<dbReference type="RefSeq" id="WP_013757449.1">
    <property type="nucleotide sequence ID" value="NC_015500.1"/>
</dbReference>
<reference evidence="7" key="1">
    <citation type="submission" date="2011-04" db="EMBL/GenBank/DDBJ databases">
        <title>The complete genome of Treponema brennaborense DSM 12168.</title>
        <authorList>
            <person name="Lucas S."/>
            <person name="Han J."/>
            <person name="Lapidus A."/>
            <person name="Bruce D."/>
            <person name="Goodwin L."/>
            <person name="Pitluck S."/>
            <person name="Peters L."/>
            <person name="Kyrpides N."/>
            <person name="Mavromatis K."/>
            <person name="Ivanova N."/>
            <person name="Mikhailova N."/>
            <person name="Pagani I."/>
            <person name="Teshima H."/>
            <person name="Detter J.C."/>
            <person name="Tapia R."/>
            <person name="Han C."/>
            <person name="Land M."/>
            <person name="Hauser L."/>
            <person name="Markowitz V."/>
            <person name="Cheng J.-F."/>
            <person name="Hugenholtz P."/>
            <person name="Woyke T."/>
            <person name="Wu D."/>
            <person name="Gronow S."/>
            <person name="Wellnitz S."/>
            <person name="Brambilla E."/>
            <person name="Klenk H.-P."/>
            <person name="Eisen J.A."/>
        </authorList>
    </citation>
    <scope>NUCLEOTIDE SEQUENCE [LARGE SCALE GENOMIC DNA]</scope>
    <source>
        <strain evidence="7">DSM 12168 / CIP 105900 / DD5/3</strain>
    </source>
</reference>
<evidence type="ECO:0000256" key="3">
    <source>
        <dbReference type="PROSITE-ProRule" id="PRU00493"/>
    </source>
</evidence>
<dbReference type="EMBL" id="CP002696">
    <property type="protein sequence ID" value="AEE15730.1"/>
    <property type="molecule type" value="Genomic_DNA"/>
</dbReference>
<dbReference type="OrthoDB" id="9803969at2"/>
<sequence>MDMKKTLKTMIKVLVKDTFIYKRFIQKKEAYNKYFCGAYSRLEVIEQTKKRFCYNNKNKTKQYKILLRKIYIQINPGKRFQHWIDTGYYFCNFYTLPDALPPNYELIINSSLYEIIKENKGKKNLVELNNYNLLVAITRYIQRIIKLINKKNKKLLDENLEKTKIYFENMLSTPAKTLEEGLQRILFWSSLFWQTGFKLIGLGRLDKLLANLDSPSNNEELISLVVDFYNELHNYYAIKSNVLMGDTGQVIILGGTEIDGSYYCNKLTYIFIDSLIKIRSPDPKLLLRCASNMPDALLEKALFCNSLGIGCPLLSNDDIVIPSLEKFGYTHGDACNYATSACWEPLNYGKGLGRGNLGDINYAQVLVDTYEDNNFVISRKFSELENLYIEKLKEHVLNKIAVLNGIKWEKAPLLSLFTEGCRLSGKDISEGGAINNDYGISTVGLANAINSLLSINDVVFVKKVFTMQELKDSVEHDYQDNLKLKTILSENDYFGHDDKIVLDLVNTLTTVVSDLCSSYKNPFGGNLKFGFSSPNYINCGLKTLATLDGRNAYAPLAVHLSARLGTAYTELLSFASQLQYQENRANGNVVDLFISPNIIHSSFDKFMQLIKTAIEIGFFQIQMNVVSSKTLIEAKNDPSLYPDLIVRVWGFSAYFNDLPEDYKELLIQRALESEMSA</sequence>
<dbReference type="PANTHER" id="PTHR43641:SF2">
    <property type="entry name" value="DEHYDRATASE YBIW-RELATED"/>
    <property type="match status" value="1"/>
</dbReference>
<keyword evidence="7" id="KW-1185">Reference proteome</keyword>
<dbReference type="GO" id="GO:0008861">
    <property type="term" value="F:formate C-acetyltransferase activity"/>
    <property type="evidence" value="ECO:0007669"/>
    <property type="project" value="UniProtKB-EC"/>
</dbReference>
<dbReference type="AlphaFoldDB" id="F4LMG8"/>
<keyword evidence="6" id="KW-0012">Acyltransferase</keyword>
<dbReference type="PROSITE" id="PS51554">
    <property type="entry name" value="PFL"/>
    <property type="match status" value="1"/>
</dbReference>
<accession>F4LMG8</accession>
<dbReference type="InterPro" id="IPR051215">
    <property type="entry name" value="GRE"/>
</dbReference>
<feature type="modified residue" description="Glycine radical" evidence="3">
    <location>
        <position position="650"/>
    </location>
</feature>
<dbReference type="eggNOG" id="COG1882">
    <property type="taxonomic scope" value="Bacteria"/>
</dbReference>
<evidence type="ECO:0000256" key="2">
    <source>
        <dbReference type="ARBA" id="ARBA00023239"/>
    </source>
</evidence>
<dbReference type="HOGENOM" id="CLU_009096_2_0_12"/>
<feature type="domain" description="Glycine radical" evidence="4">
    <location>
        <begin position="554"/>
        <end position="675"/>
    </location>
</feature>
<keyword evidence="1 3" id="KW-0556">Organic radical</keyword>
<evidence type="ECO:0000259" key="4">
    <source>
        <dbReference type="PROSITE" id="PS51149"/>
    </source>
</evidence>
<dbReference type="Proteomes" id="UP000006546">
    <property type="component" value="Chromosome"/>
</dbReference>
<dbReference type="KEGG" id="tbe:Trebr_0281"/>
<dbReference type="SUPFAM" id="SSF51998">
    <property type="entry name" value="PFL-like glycyl radical enzymes"/>
    <property type="match status" value="1"/>
</dbReference>
<dbReference type="STRING" id="906968.Trebr_0281"/>
<organism evidence="6 7">
    <name type="scientific">Treponema brennaborense (strain DSM 12168 / CIP 105900 / DD5/3)</name>
    <dbReference type="NCBI Taxonomy" id="906968"/>
    <lineage>
        <taxon>Bacteria</taxon>
        <taxon>Pseudomonadati</taxon>
        <taxon>Spirochaetota</taxon>
        <taxon>Spirochaetia</taxon>
        <taxon>Spirochaetales</taxon>
        <taxon>Treponemataceae</taxon>
        <taxon>Treponema</taxon>
    </lineage>
</organism>
<evidence type="ECO:0000259" key="5">
    <source>
        <dbReference type="PROSITE" id="PS51554"/>
    </source>
</evidence>
<evidence type="ECO:0000256" key="1">
    <source>
        <dbReference type="ARBA" id="ARBA00022818"/>
    </source>
</evidence>
<dbReference type="InterPro" id="IPR004184">
    <property type="entry name" value="PFL_dom"/>
</dbReference>
<dbReference type="PANTHER" id="PTHR43641">
    <property type="entry name" value="FORMATE ACETYLTRANSFERASE 3-RELATED"/>
    <property type="match status" value="1"/>
</dbReference>
<keyword evidence="2" id="KW-0456">Lyase</keyword>
<dbReference type="GO" id="GO:0016829">
    <property type="term" value="F:lyase activity"/>
    <property type="evidence" value="ECO:0007669"/>
    <property type="project" value="UniProtKB-KW"/>
</dbReference>